<dbReference type="Proteomes" id="UP000789706">
    <property type="component" value="Unassembled WGS sequence"/>
</dbReference>
<sequence>MIYYRKKEELETQVSLFSAQTLSSSIQALSLLNYEPLDNFITRPLSSIDRKKFNLLILHVTISCRFALFWINNLEVIELFKFLNSLIKLSNRKTLSNKILHEAITDLNNTMIEKLKSDRIEITLSFDG</sequence>
<dbReference type="OrthoDB" id="5321484at2759"/>
<accession>A0A9N8WJ56</accession>
<comment type="caution">
    <text evidence="1">The sequence shown here is derived from an EMBL/GenBank/DDBJ whole genome shotgun (WGS) entry which is preliminary data.</text>
</comment>
<evidence type="ECO:0000313" key="2">
    <source>
        <dbReference type="Proteomes" id="UP000789706"/>
    </source>
</evidence>
<gene>
    <name evidence="1" type="ORF">DEBURN_LOCUS3987</name>
</gene>
<dbReference type="AlphaFoldDB" id="A0A9N8WJ56"/>
<keyword evidence="2" id="KW-1185">Reference proteome</keyword>
<dbReference type="EMBL" id="CAJVPK010000277">
    <property type="protein sequence ID" value="CAG8487391.1"/>
    <property type="molecule type" value="Genomic_DNA"/>
</dbReference>
<proteinExistence type="predicted"/>
<evidence type="ECO:0000313" key="1">
    <source>
        <dbReference type="EMBL" id="CAG8487391.1"/>
    </source>
</evidence>
<organism evidence="1 2">
    <name type="scientific">Diversispora eburnea</name>
    <dbReference type="NCBI Taxonomy" id="1213867"/>
    <lineage>
        <taxon>Eukaryota</taxon>
        <taxon>Fungi</taxon>
        <taxon>Fungi incertae sedis</taxon>
        <taxon>Mucoromycota</taxon>
        <taxon>Glomeromycotina</taxon>
        <taxon>Glomeromycetes</taxon>
        <taxon>Diversisporales</taxon>
        <taxon>Diversisporaceae</taxon>
        <taxon>Diversispora</taxon>
    </lineage>
</organism>
<protein>
    <submittedName>
        <fullName evidence="1">2389_t:CDS:1</fullName>
    </submittedName>
</protein>
<name>A0A9N8WJ56_9GLOM</name>
<reference evidence="1" key="1">
    <citation type="submission" date="2021-06" db="EMBL/GenBank/DDBJ databases">
        <authorList>
            <person name="Kallberg Y."/>
            <person name="Tangrot J."/>
            <person name="Rosling A."/>
        </authorList>
    </citation>
    <scope>NUCLEOTIDE SEQUENCE</scope>
    <source>
        <strain evidence="1">AZ414A</strain>
    </source>
</reference>